<dbReference type="PANTHER" id="PTHR44899">
    <property type="entry name" value="CAMK FAMILY PROTEIN KINASE"/>
    <property type="match status" value="1"/>
</dbReference>
<dbReference type="PROSITE" id="PS00107">
    <property type="entry name" value="PROTEIN_KINASE_ATP"/>
    <property type="match status" value="1"/>
</dbReference>
<dbReference type="Proteomes" id="UP000001460">
    <property type="component" value="Unassembled WGS sequence"/>
</dbReference>
<dbReference type="EC" id="2.7.11.1" evidence="1"/>
<sequence>MEKYIIKAKIGEGGSGECWLAESIKDKCKVAIKIINISNINEVIKCRAIHETKILSMIKHQNIIEAFESYSSQNMICIIMEYADKGDLNKFLKIRRNKTEYLTENEVMFIFLQILMGIKSLHERDIVHGDIKTNNIVLFSNGLVKISDFGSSKIEYFDKNLQFKNTSYSSDLNKLIIGTPHYMAPETYSENICNINSDIWSLGCILVELCLLYPIFEKLSFHELLIFSLHNKDKFQELIFNCIEDFKIEKRYSKELYELCKLLLNIEPELRPKFSDLFKNNNYIRNYMSIFLKSAIKYDWIHYIEIEKICNEYKILKIEKNEFEFGNNYPWKNYNINNLIENIDGNEKLDIWFKNKEIEFYKNKDEISDNILLLEDDKISEYEYPDIRTILQILEIRGRLKPKKILTKEQILTQLNIMTSFFSTQLNSLNKCRITHKKSDKIINMSPIKPVLTTVPVHNSSRLINNKLNKYRQKKYLTTLKNKNIEENKKIDLKLKLNRQYHREELKKIIKQGREKKKMTIKNNDIQIYLPKNELILNNKDIEHNIVSQDLNQDIEKNLLSMNKTSHNLKVSCEEFQSPTHQKECFEIKCLLDKSNEEFQQKKKIEDIEKDKHKHIEKDKYKDYFIQNDNIKFENKLQEDSQYLQSIRKQQDYTRYSTPRDNIILQNVEDNFDSTKTDFNLILHKRIQELREECIKQFNNEGLFEWVLKSLKSSISIDENIHMDLVQELHRYFTQNQIESILELLKSEIELENLK</sequence>
<dbReference type="Pfam" id="PF00069">
    <property type="entry name" value="Pkinase"/>
    <property type="match status" value="1"/>
</dbReference>
<dbReference type="VEuPathDB" id="CryptoDB:CMU_026160"/>
<keyword evidence="5 11" id="KW-0418">Kinase</keyword>
<evidence type="ECO:0000259" key="10">
    <source>
        <dbReference type="PROSITE" id="PS50011"/>
    </source>
</evidence>
<feature type="domain" description="Protein kinase" evidence="10">
    <location>
        <begin position="4"/>
        <end position="284"/>
    </location>
</feature>
<dbReference type="GeneID" id="6995036"/>
<evidence type="ECO:0000313" key="12">
    <source>
        <dbReference type="Proteomes" id="UP000001460"/>
    </source>
</evidence>
<evidence type="ECO:0000256" key="6">
    <source>
        <dbReference type="ARBA" id="ARBA00022840"/>
    </source>
</evidence>
<comment type="catalytic activity">
    <reaction evidence="7">
        <text>L-threonyl-[protein] + ATP = O-phospho-L-threonyl-[protein] + ADP + H(+)</text>
        <dbReference type="Rhea" id="RHEA:46608"/>
        <dbReference type="Rhea" id="RHEA-COMP:11060"/>
        <dbReference type="Rhea" id="RHEA-COMP:11605"/>
        <dbReference type="ChEBI" id="CHEBI:15378"/>
        <dbReference type="ChEBI" id="CHEBI:30013"/>
        <dbReference type="ChEBI" id="CHEBI:30616"/>
        <dbReference type="ChEBI" id="CHEBI:61977"/>
        <dbReference type="ChEBI" id="CHEBI:456216"/>
        <dbReference type="EC" id="2.7.11.1"/>
    </reaction>
</comment>
<evidence type="ECO:0000256" key="9">
    <source>
        <dbReference type="PROSITE-ProRule" id="PRU10141"/>
    </source>
</evidence>
<dbReference type="SMART" id="SM00220">
    <property type="entry name" value="S_TKc"/>
    <property type="match status" value="1"/>
</dbReference>
<protein>
    <recommendedName>
        <fullName evidence="1">non-specific serine/threonine protein kinase</fullName>
        <ecNumber evidence="1">2.7.11.1</ecNumber>
    </recommendedName>
</protein>
<dbReference type="OrthoDB" id="248923at2759"/>
<dbReference type="GO" id="GO:0005524">
    <property type="term" value="F:ATP binding"/>
    <property type="evidence" value="ECO:0007669"/>
    <property type="project" value="UniProtKB-UniRule"/>
</dbReference>
<dbReference type="SUPFAM" id="SSF56112">
    <property type="entry name" value="Protein kinase-like (PK-like)"/>
    <property type="match status" value="1"/>
</dbReference>
<dbReference type="PROSITE" id="PS50011">
    <property type="entry name" value="PROTEIN_KINASE_DOM"/>
    <property type="match status" value="1"/>
</dbReference>
<dbReference type="InterPro" id="IPR008271">
    <property type="entry name" value="Ser/Thr_kinase_AS"/>
</dbReference>
<keyword evidence="3 11" id="KW-0808">Transferase</keyword>
<evidence type="ECO:0000256" key="5">
    <source>
        <dbReference type="ARBA" id="ARBA00022777"/>
    </source>
</evidence>
<dbReference type="RefSeq" id="XP_002139958.1">
    <property type="nucleotide sequence ID" value="XM_002139922.1"/>
</dbReference>
<organism evidence="11 12">
    <name type="scientific">Cryptosporidium muris (strain RN66)</name>
    <dbReference type="NCBI Taxonomy" id="441375"/>
    <lineage>
        <taxon>Eukaryota</taxon>
        <taxon>Sar</taxon>
        <taxon>Alveolata</taxon>
        <taxon>Apicomplexa</taxon>
        <taxon>Conoidasida</taxon>
        <taxon>Coccidia</taxon>
        <taxon>Eucoccidiorida</taxon>
        <taxon>Eimeriorina</taxon>
        <taxon>Cryptosporidiidae</taxon>
        <taxon>Cryptosporidium</taxon>
    </lineage>
</organism>
<keyword evidence="6 9" id="KW-0067">ATP-binding</keyword>
<evidence type="ECO:0000256" key="3">
    <source>
        <dbReference type="ARBA" id="ARBA00022679"/>
    </source>
</evidence>
<accession>B6AB57</accession>
<dbReference type="Gene3D" id="3.30.200.20">
    <property type="entry name" value="Phosphorylase Kinase, domain 1"/>
    <property type="match status" value="1"/>
</dbReference>
<evidence type="ECO:0000313" key="11">
    <source>
        <dbReference type="EMBL" id="EEA05609.1"/>
    </source>
</evidence>
<dbReference type="InterPro" id="IPR017441">
    <property type="entry name" value="Protein_kinase_ATP_BS"/>
</dbReference>
<evidence type="ECO:0000256" key="7">
    <source>
        <dbReference type="ARBA" id="ARBA00047899"/>
    </source>
</evidence>
<dbReference type="InterPro" id="IPR051131">
    <property type="entry name" value="NEK_Ser/Thr_kinase_NIMA"/>
</dbReference>
<dbReference type="InterPro" id="IPR000719">
    <property type="entry name" value="Prot_kinase_dom"/>
</dbReference>
<keyword evidence="12" id="KW-1185">Reference proteome</keyword>
<proteinExistence type="predicted"/>
<evidence type="ECO:0000256" key="4">
    <source>
        <dbReference type="ARBA" id="ARBA00022741"/>
    </source>
</evidence>
<keyword evidence="2" id="KW-0723">Serine/threonine-protein kinase</keyword>
<evidence type="ECO:0000256" key="8">
    <source>
        <dbReference type="ARBA" id="ARBA00048679"/>
    </source>
</evidence>
<keyword evidence="4 9" id="KW-0547">Nucleotide-binding</keyword>
<dbReference type="Gene3D" id="1.10.510.10">
    <property type="entry name" value="Transferase(Phosphotransferase) domain 1"/>
    <property type="match status" value="1"/>
</dbReference>
<evidence type="ECO:0000256" key="2">
    <source>
        <dbReference type="ARBA" id="ARBA00022527"/>
    </source>
</evidence>
<dbReference type="STRING" id="441375.B6AB57"/>
<dbReference type="EMBL" id="DS989727">
    <property type="protein sequence ID" value="EEA05609.1"/>
    <property type="molecule type" value="Genomic_DNA"/>
</dbReference>
<gene>
    <name evidence="11" type="ORF">CMU_026160</name>
</gene>
<dbReference type="InterPro" id="IPR011009">
    <property type="entry name" value="Kinase-like_dom_sf"/>
</dbReference>
<dbReference type="PROSITE" id="PS00108">
    <property type="entry name" value="PROTEIN_KINASE_ST"/>
    <property type="match status" value="1"/>
</dbReference>
<evidence type="ECO:0000256" key="1">
    <source>
        <dbReference type="ARBA" id="ARBA00012513"/>
    </source>
</evidence>
<reference evidence="11" key="1">
    <citation type="submission" date="2008-06" db="EMBL/GenBank/DDBJ databases">
        <authorList>
            <person name="Lorenzi H."/>
            <person name="Inman J."/>
            <person name="Miller J."/>
            <person name="Schobel S."/>
            <person name="Amedeo P."/>
            <person name="Caler E.V."/>
            <person name="da Silva J."/>
        </authorList>
    </citation>
    <scope>NUCLEOTIDE SEQUENCE [LARGE SCALE GENOMIC DNA]</scope>
    <source>
        <strain evidence="11">RN66</strain>
    </source>
</reference>
<dbReference type="AlphaFoldDB" id="B6AB57"/>
<dbReference type="GO" id="GO:0106310">
    <property type="term" value="F:protein serine kinase activity"/>
    <property type="evidence" value="ECO:0007669"/>
    <property type="project" value="RHEA"/>
</dbReference>
<feature type="binding site" evidence="9">
    <location>
        <position position="33"/>
    </location>
    <ligand>
        <name>ATP</name>
        <dbReference type="ChEBI" id="CHEBI:30616"/>
    </ligand>
</feature>
<dbReference type="eggNOG" id="KOG0589">
    <property type="taxonomic scope" value="Eukaryota"/>
</dbReference>
<name>B6AB57_CRYMR</name>
<dbReference type="OMA" id="IDENIHM"/>
<dbReference type="PANTHER" id="PTHR44899:SF3">
    <property type="entry name" value="SERINE_THREONINE-PROTEIN KINASE NEK1"/>
    <property type="match status" value="1"/>
</dbReference>
<dbReference type="GO" id="GO:0004674">
    <property type="term" value="F:protein serine/threonine kinase activity"/>
    <property type="evidence" value="ECO:0007669"/>
    <property type="project" value="UniProtKB-KW"/>
</dbReference>
<comment type="catalytic activity">
    <reaction evidence="8">
        <text>L-seryl-[protein] + ATP = O-phospho-L-seryl-[protein] + ADP + H(+)</text>
        <dbReference type="Rhea" id="RHEA:17989"/>
        <dbReference type="Rhea" id="RHEA-COMP:9863"/>
        <dbReference type="Rhea" id="RHEA-COMP:11604"/>
        <dbReference type="ChEBI" id="CHEBI:15378"/>
        <dbReference type="ChEBI" id="CHEBI:29999"/>
        <dbReference type="ChEBI" id="CHEBI:30616"/>
        <dbReference type="ChEBI" id="CHEBI:83421"/>
        <dbReference type="ChEBI" id="CHEBI:456216"/>
        <dbReference type="EC" id="2.7.11.1"/>
    </reaction>
</comment>